<keyword evidence="9" id="KW-1185">Reference proteome</keyword>
<evidence type="ECO:0000256" key="4">
    <source>
        <dbReference type="ARBA" id="ARBA00023125"/>
    </source>
</evidence>
<evidence type="ECO:0000259" key="7">
    <source>
        <dbReference type="PROSITE" id="PS50110"/>
    </source>
</evidence>
<dbReference type="Proteomes" id="UP000199053">
    <property type="component" value="Unassembled WGS sequence"/>
</dbReference>
<dbReference type="SUPFAM" id="SSF52172">
    <property type="entry name" value="CheY-like"/>
    <property type="match status" value="1"/>
</dbReference>
<name>A0A1G9FD36_9BACT</name>
<reference evidence="9" key="1">
    <citation type="submission" date="2016-10" db="EMBL/GenBank/DDBJ databases">
        <authorList>
            <person name="Varghese N."/>
            <person name="Submissions S."/>
        </authorList>
    </citation>
    <scope>NUCLEOTIDE SEQUENCE [LARGE SCALE GENOMIC DNA]</scope>
    <source>
        <strain evidence="9">DSM 16995</strain>
    </source>
</reference>
<dbReference type="FunFam" id="3.40.50.2300:FF:000001">
    <property type="entry name" value="DNA-binding response regulator PhoB"/>
    <property type="match status" value="1"/>
</dbReference>
<evidence type="ECO:0000313" key="8">
    <source>
        <dbReference type="EMBL" id="SDK86289.1"/>
    </source>
</evidence>
<dbReference type="InterPro" id="IPR011006">
    <property type="entry name" value="CheY-like_superfamily"/>
</dbReference>
<proteinExistence type="predicted"/>
<dbReference type="OrthoDB" id="9790791at2"/>
<dbReference type="AlphaFoldDB" id="A0A1G9FD36"/>
<keyword evidence="5" id="KW-0804">Transcription</keyword>
<dbReference type="EMBL" id="FNGA01000002">
    <property type="protein sequence ID" value="SDK86289.1"/>
    <property type="molecule type" value="Genomic_DNA"/>
</dbReference>
<protein>
    <submittedName>
        <fullName evidence="8">Response regulator receiver domain-containing protein</fullName>
    </submittedName>
</protein>
<dbReference type="PANTHER" id="PTHR44591:SF22">
    <property type="entry name" value="CHEY SUBFAMILY"/>
    <property type="match status" value="1"/>
</dbReference>
<feature type="domain" description="Response regulatory" evidence="7">
    <location>
        <begin position="4"/>
        <end position="124"/>
    </location>
</feature>
<keyword evidence="2" id="KW-0902">Two-component regulatory system</keyword>
<evidence type="ECO:0000256" key="3">
    <source>
        <dbReference type="ARBA" id="ARBA00023015"/>
    </source>
</evidence>
<feature type="modified residue" description="4-aspartylphosphate" evidence="6">
    <location>
        <position position="57"/>
    </location>
</feature>
<evidence type="ECO:0000256" key="2">
    <source>
        <dbReference type="ARBA" id="ARBA00023012"/>
    </source>
</evidence>
<gene>
    <name evidence="8" type="ORF">SAMN05660337_1491</name>
</gene>
<dbReference type="GO" id="GO:0000160">
    <property type="term" value="P:phosphorelay signal transduction system"/>
    <property type="evidence" value="ECO:0007669"/>
    <property type="project" value="UniProtKB-KW"/>
</dbReference>
<keyword evidence="1 6" id="KW-0597">Phosphoprotein</keyword>
<dbReference type="SMART" id="SM00448">
    <property type="entry name" value="REC"/>
    <property type="match status" value="1"/>
</dbReference>
<keyword evidence="3" id="KW-0805">Transcription regulation</keyword>
<dbReference type="Pfam" id="PF00072">
    <property type="entry name" value="Response_reg"/>
    <property type="match status" value="1"/>
</dbReference>
<dbReference type="GO" id="GO:0003677">
    <property type="term" value="F:DNA binding"/>
    <property type="evidence" value="ECO:0007669"/>
    <property type="project" value="UniProtKB-KW"/>
</dbReference>
<dbReference type="PROSITE" id="PS50110">
    <property type="entry name" value="RESPONSE_REGULATORY"/>
    <property type="match status" value="1"/>
</dbReference>
<keyword evidence="4" id="KW-0238">DNA-binding</keyword>
<dbReference type="STRING" id="246191.SAMN05660337_1491"/>
<organism evidence="8 9">
    <name type="scientific">Maridesulfovibrio ferrireducens</name>
    <dbReference type="NCBI Taxonomy" id="246191"/>
    <lineage>
        <taxon>Bacteria</taxon>
        <taxon>Pseudomonadati</taxon>
        <taxon>Thermodesulfobacteriota</taxon>
        <taxon>Desulfovibrionia</taxon>
        <taxon>Desulfovibrionales</taxon>
        <taxon>Desulfovibrionaceae</taxon>
        <taxon>Maridesulfovibrio</taxon>
    </lineage>
</organism>
<evidence type="ECO:0000256" key="6">
    <source>
        <dbReference type="PROSITE-ProRule" id="PRU00169"/>
    </source>
</evidence>
<dbReference type="PANTHER" id="PTHR44591">
    <property type="entry name" value="STRESS RESPONSE REGULATOR PROTEIN 1"/>
    <property type="match status" value="1"/>
</dbReference>
<dbReference type="InterPro" id="IPR050595">
    <property type="entry name" value="Bact_response_regulator"/>
</dbReference>
<dbReference type="Gene3D" id="3.40.50.2300">
    <property type="match status" value="1"/>
</dbReference>
<dbReference type="CDD" id="cd17574">
    <property type="entry name" value="REC_OmpR"/>
    <property type="match status" value="1"/>
</dbReference>
<accession>A0A1G9FD36</accession>
<dbReference type="RefSeq" id="WP_092159727.1">
    <property type="nucleotide sequence ID" value="NZ_FNGA01000002.1"/>
</dbReference>
<evidence type="ECO:0000256" key="1">
    <source>
        <dbReference type="ARBA" id="ARBA00022553"/>
    </source>
</evidence>
<evidence type="ECO:0000313" key="9">
    <source>
        <dbReference type="Proteomes" id="UP000199053"/>
    </source>
</evidence>
<dbReference type="InterPro" id="IPR001789">
    <property type="entry name" value="Sig_transdc_resp-reg_receiver"/>
</dbReference>
<sequence length="128" mass="14722">MTGKILVVDDEVHIRMLLEQTLEELEDDYDVELLTAENGEEGLDLIRAERPDLVFLDIMMPYMNGYEVCQEVREDPELSSVKIILLTAKGQEVDRKHGLELGAERYMTKPFDPDEILEVAKTILQLDQ</sequence>
<evidence type="ECO:0000256" key="5">
    <source>
        <dbReference type="ARBA" id="ARBA00023163"/>
    </source>
</evidence>